<sequence length="156" mass="17706">MDHFRTKYQHLVTSLSVTLLILLSFHAISIHGVVDNLVYCFEENGEVNIESEVGSLFSIPSEDVMHEKQSHDHQTPTLEEAEKAHNDLALSLACSKEQQITQFNQERTLKFLNGILYSKVENLPQSQVFQLVSYTSPLIEDSITASLKTVVRILYN</sequence>
<reference evidence="1 2" key="1">
    <citation type="submission" date="2020-02" db="EMBL/GenBank/DDBJ databases">
        <title>Aliifodinibius halophilus 2W32, complete genome.</title>
        <authorList>
            <person name="Li Y."/>
            <person name="Wu S."/>
        </authorList>
    </citation>
    <scope>NUCLEOTIDE SEQUENCE [LARGE SCALE GENOMIC DNA]</scope>
    <source>
        <strain evidence="1 2">2W32</strain>
    </source>
</reference>
<dbReference type="EMBL" id="JAALLS010000006">
    <property type="protein sequence ID" value="NGP87972.1"/>
    <property type="molecule type" value="Genomic_DNA"/>
</dbReference>
<dbReference type="RefSeq" id="WP_165267228.1">
    <property type="nucleotide sequence ID" value="NZ_JAALLS010000006.1"/>
</dbReference>
<organism evidence="1 2">
    <name type="scientific">Fodinibius halophilus</name>
    <dbReference type="NCBI Taxonomy" id="1736908"/>
    <lineage>
        <taxon>Bacteria</taxon>
        <taxon>Pseudomonadati</taxon>
        <taxon>Balneolota</taxon>
        <taxon>Balneolia</taxon>
        <taxon>Balneolales</taxon>
        <taxon>Balneolaceae</taxon>
        <taxon>Fodinibius</taxon>
    </lineage>
</organism>
<evidence type="ECO:0000313" key="1">
    <source>
        <dbReference type="EMBL" id="NGP87972.1"/>
    </source>
</evidence>
<proteinExistence type="predicted"/>
<name>A0A6M1TCR7_9BACT</name>
<keyword evidence="2" id="KW-1185">Reference proteome</keyword>
<evidence type="ECO:0000313" key="2">
    <source>
        <dbReference type="Proteomes" id="UP000479132"/>
    </source>
</evidence>
<comment type="caution">
    <text evidence="1">The sequence shown here is derived from an EMBL/GenBank/DDBJ whole genome shotgun (WGS) entry which is preliminary data.</text>
</comment>
<gene>
    <name evidence="1" type="ORF">G3569_06375</name>
</gene>
<dbReference type="Proteomes" id="UP000479132">
    <property type="component" value="Unassembled WGS sequence"/>
</dbReference>
<accession>A0A6M1TCR7</accession>
<dbReference type="AlphaFoldDB" id="A0A6M1TCR7"/>
<protein>
    <submittedName>
        <fullName evidence="1">Uncharacterized protein</fullName>
    </submittedName>
</protein>